<keyword evidence="2" id="KW-0804">Transcription</keyword>
<dbReference type="Gene3D" id="3.30.450.40">
    <property type="match status" value="1"/>
</dbReference>
<dbReference type="Pfam" id="PF09339">
    <property type="entry name" value="HTH_IclR"/>
    <property type="match status" value="1"/>
</dbReference>
<dbReference type="InterPro" id="IPR029016">
    <property type="entry name" value="GAF-like_dom_sf"/>
</dbReference>
<evidence type="ECO:0000256" key="1">
    <source>
        <dbReference type="ARBA" id="ARBA00023015"/>
    </source>
</evidence>
<accession>A0A940PPS8</accession>
<dbReference type="GO" id="GO:0003677">
    <property type="term" value="F:DNA binding"/>
    <property type="evidence" value="ECO:0007669"/>
    <property type="project" value="UniProtKB-KW"/>
</dbReference>
<keyword evidence="1" id="KW-0805">Transcription regulation</keyword>
<keyword evidence="5" id="KW-1185">Reference proteome</keyword>
<evidence type="ECO:0000313" key="4">
    <source>
        <dbReference type="EMBL" id="MBP1326935.1"/>
    </source>
</evidence>
<reference evidence="4" key="1">
    <citation type="submission" date="2021-02" db="EMBL/GenBank/DDBJ databases">
        <title>Sequencing the genomes of 1000 actinobacteria strains.</title>
        <authorList>
            <person name="Klenk H.-P."/>
        </authorList>
    </citation>
    <scope>NUCLEOTIDE SEQUENCE</scope>
    <source>
        <strain evidence="4">DSM 22850</strain>
    </source>
</reference>
<dbReference type="InterPro" id="IPR036388">
    <property type="entry name" value="WH-like_DNA-bd_sf"/>
</dbReference>
<feature type="domain" description="HTH iclR-type" evidence="3">
    <location>
        <begin position="1"/>
        <end position="59"/>
    </location>
</feature>
<keyword evidence="4" id="KW-0238">DNA-binding</keyword>
<dbReference type="EMBL" id="JAFIDA010000001">
    <property type="protein sequence ID" value="MBP1326935.1"/>
    <property type="molecule type" value="Genomic_DNA"/>
</dbReference>
<dbReference type="PANTHER" id="PTHR30136:SF24">
    <property type="entry name" value="HTH-TYPE TRANSCRIPTIONAL REPRESSOR ALLR"/>
    <property type="match status" value="1"/>
</dbReference>
<dbReference type="InterPro" id="IPR050707">
    <property type="entry name" value="HTH_MetabolicPath_Reg"/>
</dbReference>
<dbReference type="InterPro" id="IPR011991">
    <property type="entry name" value="ArsR-like_HTH"/>
</dbReference>
<dbReference type="RefSeq" id="WP_209705762.1">
    <property type="nucleotide sequence ID" value="NZ_JAFIDA010000001.1"/>
</dbReference>
<dbReference type="PROSITE" id="PS51077">
    <property type="entry name" value="HTH_ICLR"/>
    <property type="match status" value="1"/>
</dbReference>
<dbReference type="PANTHER" id="PTHR30136">
    <property type="entry name" value="HELIX-TURN-HELIX TRANSCRIPTIONAL REGULATOR, ICLR FAMILY"/>
    <property type="match status" value="1"/>
</dbReference>
<evidence type="ECO:0000256" key="2">
    <source>
        <dbReference type="ARBA" id="ARBA00023163"/>
    </source>
</evidence>
<dbReference type="Gene3D" id="1.10.10.10">
    <property type="entry name" value="Winged helix-like DNA-binding domain superfamily/Winged helix DNA-binding domain"/>
    <property type="match status" value="1"/>
</dbReference>
<dbReference type="SUPFAM" id="SSF46785">
    <property type="entry name" value="Winged helix' DNA-binding domain"/>
    <property type="match status" value="1"/>
</dbReference>
<dbReference type="AlphaFoldDB" id="A0A940PPS8"/>
<dbReference type="SUPFAM" id="SSF55781">
    <property type="entry name" value="GAF domain-like"/>
    <property type="match status" value="1"/>
</dbReference>
<protein>
    <submittedName>
        <fullName evidence="4">DNA-binding IclR family transcriptional regulator</fullName>
    </submittedName>
</protein>
<dbReference type="InterPro" id="IPR005471">
    <property type="entry name" value="Tscrpt_reg_IclR_N"/>
</dbReference>
<name>A0A940PPS8_9MICO</name>
<gene>
    <name evidence="4" type="ORF">JOF28_002167</name>
</gene>
<dbReference type="Proteomes" id="UP000675163">
    <property type="component" value="Unassembled WGS sequence"/>
</dbReference>
<evidence type="ECO:0000313" key="5">
    <source>
        <dbReference type="Proteomes" id="UP000675163"/>
    </source>
</evidence>
<dbReference type="CDD" id="cd00090">
    <property type="entry name" value="HTH_ARSR"/>
    <property type="match status" value="1"/>
</dbReference>
<sequence>MSRAIDLLYLLAEHEAGMSITELARELSTQRPPLYRIVGSLMERGLVHRTSTGKYVLGAGLIELARPLERTLDELVAGPLQRAANASGAGAVLVLDTADGLVAAVSKSPETVQMHLVTPVGHRFSEGPIAPRLAIDSVNHPERAELAEIRDRGYATSSGQAFAGSWAAAFSVTLPDQYGVACVMLATMHPEDEDRLITVGNAAVAEIAKFCGRA</sequence>
<dbReference type="GO" id="GO:0045892">
    <property type="term" value="P:negative regulation of DNA-templated transcription"/>
    <property type="evidence" value="ECO:0007669"/>
    <property type="project" value="TreeGrafter"/>
</dbReference>
<evidence type="ECO:0000259" key="3">
    <source>
        <dbReference type="PROSITE" id="PS51077"/>
    </source>
</evidence>
<comment type="caution">
    <text evidence="4">The sequence shown here is derived from an EMBL/GenBank/DDBJ whole genome shotgun (WGS) entry which is preliminary data.</text>
</comment>
<organism evidence="4 5">
    <name type="scientific">Leucobacter exalbidus</name>
    <dbReference type="NCBI Taxonomy" id="662960"/>
    <lineage>
        <taxon>Bacteria</taxon>
        <taxon>Bacillati</taxon>
        <taxon>Actinomycetota</taxon>
        <taxon>Actinomycetes</taxon>
        <taxon>Micrococcales</taxon>
        <taxon>Microbacteriaceae</taxon>
        <taxon>Leucobacter</taxon>
    </lineage>
</organism>
<dbReference type="GO" id="GO:0003700">
    <property type="term" value="F:DNA-binding transcription factor activity"/>
    <property type="evidence" value="ECO:0007669"/>
    <property type="project" value="TreeGrafter"/>
</dbReference>
<proteinExistence type="predicted"/>
<dbReference type="InterPro" id="IPR036390">
    <property type="entry name" value="WH_DNA-bd_sf"/>
</dbReference>